<dbReference type="HOGENOM" id="CLU_029404_3_3_1"/>
<gene>
    <name evidence="3" type="ORF">CYME_CME177C</name>
</gene>
<keyword evidence="1" id="KW-0460">Magnesium</keyword>
<feature type="domain" description="PPM-type phosphatase" evidence="2">
    <location>
        <begin position="81"/>
        <end position="385"/>
    </location>
</feature>
<dbReference type="OMA" id="ANTIAWM"/>
<dbReference type="eggNOG" id="KOG1379">
    <property type="taxonomic scope" value="Eukaryota"/>
</dbReference>
<comment type="cofactor">
    <cofactor evidence="1">
        <name>Mg(2+)</name>
        <dbReference type="ChEBI" id="CHEBI:18420"/>
    </cofactor>
</comment>
<dbReference type="PANTHER" id="PTHR12320:SF1">
    <property type="entry name" value="PROTEIN PHOSPHATASE PTC7 HOMOLOG"/>
    <property type="match status" value="1"/>
</dbReference>
<dbReference type="OrthoDB" id="60843at2759"/>
<dbReference type="Gramene" id="CME177CT">
    <property type="protein sequence ID" value="CME177CT"/>
    <property type="gene ID" value="CME177C"/>
</dbReference>
<dbReference type="GeneID" id="16992920"/>
<keyword evidence="1" id="KW-0904">Protein phosphatase</keyword>
<evidence type="ECO:0000313" key="4">
    <source>
        <dbReference type="Proteomes" id="UP000007014"/>
    </source>
</evidence>
<dbReference type="InterPro" id="IPR039123">
    <property type="entry name" value="PPTC7"/>
</dbReference>
<dbReference type="InterPro" id="IPR036457">
    <property type="entry name" value="PPM-type-like_dom_sf"/>
</dbReference>
<dbReference type="SMART" id="SM00332">
    <property type="entry name" value="PP2Cc"/>
    <property type="match status" value="1"/>
</dbReference>
<dbReference type="PROSITE" id="PS51257">
    <property type="entry name" value="PROKAR_LIPOPROTEIN"/>
    <property type="match status" value="1"/>
</dbReference>
<comment type="similarity">
    <text evidence="1">Belongs to the PP2C family.</text>
</comment>
<keyword evidence="1" id="KW-0378">Hydrolase</keyword>
<dbReference type="EC" id="3.1.3.16" evidence="1"/>
<proteinExistence type="inferred from homology"/>
<sequence length="390" mass="42446">MTRAFFWAAEAAANYRLTGWVFAQGASAASCSFRPWSSLASNRTEAGLRNVAERRRAAWYAPRVPSHAAWWIVCSRRLHFQAGVAMIPHPNKRQRGGEDAFFLTKRAAGVFDGVGGWSALGVDPGLYSRRLAELVRAGTESMDASGSLVSVLDQAAASNDVVGSCTACLVALSTPLESAEVVSRRGTLTCVNLGDSGLLVMRKGDVIFRSKEQQHYFNCPYQLGSQSKDTAYDAFVDRFEVQAGDWFVLGTDGLFDNVYDKEIVDCIQDWYRERTEKKAAATDVPPAERSRANAVIKSTLKSEPDGHARREMHIATEPNTCAPAPAMIVDGAPVLQDLATRLAQMAVTLAADENRMSPFAVNARSAGFWYYGGKADDVTVVVGRIVRSTS</sequence>
<comment type="catalytic activity">
    <reaction evidence="1">
        <text>O-phospho-L-threonyl-[protein] + H2O = L-threonyl-[protein] + phosphate</text>
        <dbReference type="Rhea" id="RHEA:47004"/>
        <dbReference type="Rhea" id="RHEA-COMP:11060"/>
        <dbReference type="Rhea" id="RHEA-COMP:11605"/>
        <dbReference type="ChEBI" id="CHEBI:15377"/>
        <dbReference type="ChEBI" id="CHEBI:30013"/>
        <dbReference type="ChEBI" id="CHEBI:43474"/>
        <dbReference type="ChEBI" id="CHEBI:61977"/>
        <dbReference type="EC" id="3.1.3.16"/>
    </reaction>
</comment>
<reference evidence="3 4" key="2">
    <citation type="journal article" date="2007" name="BMC Biol.">
        <title>A 100%-complete sequence reveals unusually simple genomic features in the hot-spring red alga Cyanidioschyzon merolae.</title>
        <authorList>
            <person name="Nozaki H."/>
            <person name="Takano H."/>
            <person name="Misumi O."/>
            <person name="Terasawa K."/>
            <person name="Matsuzaki M."/>
            <person name="Maruyama S."/>
            <person name="Nishida K."/>
            <person name="Yagisawa F."/>
            <person name="Yoshida Y."/>
            <person name="Fujiwara T."/>
            <person name="Takio S."/>
            <person name="Tamura K."/>
            <person name="Chung S.J."/>
            <person name="Nakamura S."/>
            <person name="Kuroiwa H."/>
            <person name="Tanaka K."/>
            <person name="Sato N."/>
            <person name="Kuroiwa T."/>
        </authorList>
    </citation>
    <scope>NUCLEOTIDE SEQUENCE [LARGE SCALE GENOMIC DNA]</scope>
    <source>
        <strain evidence="3 4">10D</strain>
    </source>
</reference>
<keyword evidence="1" id="KW-0464">Manganese</keyword>
<dbReference type="Proteomes" id="UP000007014">
    <property type="component" value="Chromosome 5"/>
</dbReference>
<dbReference type="PROSITE" id="PS51746">
    <property type="entry name" value="PPM_2"/>
    <property type="match status" value="1"/>
</dbReference>
<dbReference type="Gene3D" id="3.60.40.10">
    <property type="entry name" value="PPM-type phosphatase domain"/>
    <property type="match status" value="1"/>
</dbReference>
<evidence type="ECO:0000256" key="1">
    <source>
        <dbReference type="RuleBase" id="RU366020"/>
    </source>
</evidence>
<protein>
    <recommendedName>
        <fullName evidence="1">Protein phosphatase</fullName>
        <ecNumber evidence="1">3.1.3.16</ecNumber>
    </recommendedName>
</protein>
<dbReference type="PANTHER" id="PTHR12320">
    <property type="entry name" value="PROTEIN PHOSPHATASE 2C"/>
    <property type="match status" value="1"/>
</dbReference>
<comment type="catalytic activity">
    <reaction evidence="1">
        <text>O-phospho-L-seryl-[protein] + H2O = L-seryl-[protein] + phosphate</text>
        <dbReference type="Rhea" id="RHEA:20629"/>
        <dbReference type="Rhea" id="RHEA-COMP:9863"/>
        <dbReference type="Rhea" id="RHEA-COMP:11604"/>
        <dbReference type="ChEBI" id="CHEBI:15377"/>
        <dbReference type="ChEBI" id="CHEBI:29999"/>
        <dbReference type="ChEBI" id="CHEBI:43474"/>
        <dbReference type="ChEBI" id="CHEBI:83421"/>
        <dbReference type="EC" id="3.1.3.16"/>
    </reaction>
</comment>
<organism evidence="3 4">
    <name type="scientific">Cyanidioschyzon merolae (strain NIES-3377 / 10D)</name>
    <name type="common">Unicellular red alga</name>
    <dbReference type="NCBI Taxonomy" id="280699"/>
    <lineage>
        <taxon>Eukaryota</taxon>
        <taxon>Rhodophyta</taxon>
        <taxon>Bangiophyceae</taxon>
        <taxon>Cyanidiales</taxon>
        <taxon>Cyanidiaceae</taxon>
        <taxon>Cyanidioschyzon</taxon>
    </lineage>
</organism>
<evidence type="ECO:0000259" key="2">
    <source>
        <dbReference type="PROSITE" id="PS51746"/>
    </source>
</evidence>
<dbReference type="SUPFAM" id="SSF81606">
    <property type="entry name" value="PP2C-like"/>
    <property type="match status" value="1"/>
</dbReference>
<name>M1V717_CYAM1</name>
<evidence type="ECO:0000313" key="3">
    <source>
        <dbReference type="EMBL" id="BAM79384.1"/>
    </source>
</evidence>
<dbReference type="STRING" id="280699.M1V717"/>
<dbReference type="KEGG" id="cme:CYME_CME177C"/>
<keyword evidence="4" id="KW-1185">Reference proteome</keyword>
<comment type="cofactor">
    <cofactor evidence="1">
        <name>Mn(2+)</name>
        <dbReference type="ChEBI" id="CHEBI:29035"/>
    </cofactor>
</comment>
<dbReference type="GO" id="GO:0004722">
    <property type="term" value="F:protein serine/threonine phosphatase activity"/>
    <property type="evidence" value="ECO:0007669"/>
    <property type="project" value="UniProtKB-EC"/>
</dbReference>
<accession>M1V717</accession>
<dbReference type="InterPro" id="IPR001932">
    <property type="entry name" value="PPM-type_phosphatase-like_dom"/>
</dbReference>
<reference evidence="3 4" key="1">
    <citation type="journal article" date="2004" name="Nature">
        <title>Genome sequence of the ultrasmall unicellular red alga Cyanidioschyzon merolae 10D.</title>
        <authorList>
            <person name="Matsuzaki M."/>
            <person name="Misumi O."/>
            <person name="Shin-i T."/>
            <person name="Maruyama S."/>
            <person name="Takahara M."/>
            <person name="Miyagishima S."/>
            <person name="Mori T."/>
            <person name="Nishida K."/>
            <person name="Yagisawa F."/>
            <person name="Nishida K."/>
            <person name="Yoshida Y."/>
            <person name="Nishimura Y."/>
            <person name="Nakao S."/>
            <person name="Kobayashi T."/>
            <person name="Momoyama Y."/>
            <person name="Higashiyama T."/>
            <person name="Minoda A."/>
            <person name="Sano M."/>
            <person name="Nomoto H."/>
            <person name="Oishi K."/>
            <person name="Hayashi H."/>
            <person name="Ohta F."/>
            <person name="Nishizaka S."/>
            <person name="Haga S."/>
            <person name="Miura S."/>
            <person name="Morishita T."/>
            <person name="Kabeya Y."/>
            <person name="Terasawa K."/>
            <person name="Suzuki Y."/>
            <person name="Ishii Y."/>
            <person name="Asakawa S."/>
            <person name="Takano H."/>
            <person name="Ohta N."/>
            <person name="Kuroiwa H."/>
            <person name="Tanaka K."/>
            <person name="Shimizu N."/>
            <person name="Sugano S."/>
            <person name="Sato N."/>
            <person name="Nozaki H."/>
            <person name="Ogasawara N."/>
            <person name="Kohara Y."/>
            <person name="Kuroiwa T."/>
        </authorList>
    </citation>
    <scope>NUCLEOTIDE SEQUENCE [LARGE SCALE GENOMIC DNA]</scope>
    <source>
        <strain evidence="3 4">10D</strain>
    </source>
</reference>
<keyword evidence="1" id="KW-0479">Metal-binding</keyword>
<dbReference type="GO" id="GO:0046872">
    <property type="term" value="F:metal ion binding"/>
    <property type="evidence" value="ECO:0007669"/>
    <property type="project" value="UniProtKB-UniRule"/>
</dbReference>
<dbReference type="RefSeq" id="XP_005535670.1">
    <property type="nucleotide sequence ID" value="XM_005535613.1"/>
</dbReference>
<dbReference type="AlphaFoldDB" id="M1V717"/>
<dbReference type="EMBL" id="AP006487">
    <property type="protein sequence ID" value="BAM79384.1"/>
    <property type="molecule type" value="Genomic_DNA"/>
</dbReference>